<evidence type="ECO:0000256" key="22">
    <source>
        <dbReference type="SAM" id="MobiDB-lite"/>
    </source>
</evidence>
<proteinExistence type="inferred from homology"/>
<dbReference type="FunFam" id="3.30.160.20:FF:000037">
    <property type="entry name" value="39S ribosomal protein L44, mitochondrial"/>
    <property type="match status" value="1"/>
</dbReference>
<evidence type="ECO:0000256" key="2">
    <source>
        <dbReference type="ARBA" id="ARBA00004275"/>
    </source>
</evidence>
<dbReference type="PANTHER" id="PTHR16501:SF17">
    <property type="entry name" value="MITOCHONDRIAL FISSION FACTOR"/>
    <property type="match status" value="1"/>
</dbReference>
<dbReference type="Pfam" id="PF05644">
    <property type="entry name" value="Miff"/>
    <property type="match status" value="1"/>
</dbReference>
<dbReference type="GO" id="GO:1990904">
    <property type="term" value="C:ribonucleoprotein complex"/>
    <property type="evidence" value="ECO:0007669"/>
    <property type="project" value="UniProtKB-KW"/>
</dbReference>
<evidence type="ECO:0000256" key="18">
    <source>
        <dbReference type="ARBA" id="ARBA00024034"/>
    </source>
</evidence>
<evidence type="ECO:0000256" key="12">
    <source>
        <dbReference type="ARBA" id="ARBA00022989"/>
    </source>
</evidence>
<keyword evidence="15" id="KW-0472">Membrane</keyword>
<keyword evidence="10" id="KW-0809">Transit peptide</keyword>
<sequence length="566" mass="63524">MNPALEKMNGAAFPSPTAEMAEMNRIHYELQYTEGISQRMRVPEMLRVAPYTSEEKEGSVNSGHDLLHTAMMQVPDRIIVAGDQEDTQFSRPRDLDLIQSTPLETLSLKTPPRVLTLTERPLDFLEMEQPSEEVCTQTRARRERSISENTAVRHNGQVPRNDSSVSPPSPSTLRALSLRRPPDEVQGVSGARSVLSFLQSSTRRAYQQLLEVLDENQRSKPSLRGGSTFSNLQHDSRFALDTTMEGGEELAVADATALRRQSREKKRWMKAYTLLMERKRRLEGPPPPTPRSQQPNWDYHAEVEAFSARLKEHFSTELLKTAFVNPCYIRSEEERRRSLGLDAESTALNLRDNTELQEHGHKFTLGFLRDWCRESLPSLPEDGVAAIVSHLTGSEVMCHVARNLAVEELAMTAEFPVPEDVLQATFFAVIGVLEQSSGSERAGLFIRDFLITQLIGKDLFDMWKVVNPMGLLVEELSRRGASLPEPRLLQSSGASTVLPLYFVGLYCDKKLLAHGPGETLSAAEDEAARVALRKLFGYTENRKPFDISTKQEHPETSAVKQAISRG</sequence>
<dbReference type="GO" id="GO:0006396">
    <property type="term" value="P:RNA processing"/>
    <property type="evidence" value="ECO:0007669"/>
    <property type="project" value="InterPro"/>
</dbReference>
<dbReference type="SUPFAM" id="SSF54768">
    <property type="entry name" value="dsRNA-binding domain-like"/>
    <property type="match status" value="1"/>
</dbReference>
<evidence type="ECO:0000256" key="13">
    <source>
        <dbReference type="ARBA" id="ARBA00023054"/>
    </source>
</evidence>
<dbReference type="SUPFAM" id="SSF69065">
    <property type="entry name" value="RNase III domain-like"/>
    <property type="match status" value="1"/>
</dbReference>
<dbReference type="GO" id="GO:0090141">
    <property type="term" value="P:positive regulation of mitochondrial fission"/>
    <property type="evidence" value="ECO:0007669"/>
    <property type="project" value="TreeGrafter"/>
</dbReference>
<gene>
    <name evidence="26" type="ORF">QTP70_023268</name>
</gene>
<dbReference type="GO" id="GO:0005743">
    <property type="term" value="C:mitochondrial inner membrane"/>
    <property type="evidence" value="ECO:0007669"/>
    <property type="project" value="UniProtKB-ARBA"/>
</dbReference>
<accession>A0AAE0QU15</accession>
<evidence type="ECO:0000256" key="11">
    <source>
        <dbReference type="ARBA" id="ARBA00022980"/>
    </source>
</evidence>
<keyword evidence="7" id="KW-1000">Mitochondrion outer membrane</keyword>
<evidence type="ECO:0000256" key="10">
    <source>
        <dbReference type="ARBA" id="ARBA00022946"/>
    </source>
</evidence>
<comment type="caution">
    <text evidence="26">The sequence shown here is derived from an EMBL/GenBank/DDBJ whole genome shotgun (WGS) entry which is preliminary data.</text>
</comment>
<keyword evidence="27" id="KW-1185">Reference proteome</keyword>
<keyword evidence="14" id="KW-0496">Mitochondrion</keyword>
<dbReference type="CDD" id="cd19874">
    <property type="entry name" value="DSRM_MRPL44"/>
    <property type="match status" value="1"/>
</dbReference>
<dbReference type="Gene3D" id="1.10.1520.10">
    <property type="entry name" value="Ribonuclease III domain"/>
    <property type="match status" value="1"/>
</dbReference>
<feature type="domain" description="Mff-like" evidence="23">
    <location>
        <begin position="20"/>
        <end position="264"/>
    </location>
</feature>
<dbReference type="Pfam" id="PF22892">
    <property type="entry name" value="DSRM_MRPL44"/>
    <property type="match status" value="1"/>
</dbReference>
<keyword evidence="4" id="KW-0812">Transmembrane</keyword>
<feature type="domain" description="Large ribosomal subunit protein mL44 dsRNA binding" evidence="24">
    <location>
        <begin position="463"/>
        <end position="558"/>
    </location>
</feature>
<evidence type="ECO:0000256" key="7">
    <source>
        <dbReference type="ARBA" id="ARBA00022787"/>
    </source>
</evidence>
<comment type="similarity">
    <text evidence="18">Belongs to the ribonuclease III family. Mitochondrion-specific ribosomal protein mL44 subfamily.</text>
</comment>
<dbReference type="Gene3D" id="3.30.160.20">
    <property type="match status" value="1"/>
</dbReference>
<comment type="function">
    <text evidence="20">Component of the 39S subunit of mitochondrial ribosome. May have a function in the assembly/stability of nascent mitochondrial polypeptides exiting the ribosome.</text>
</comment>
<dbReference type="AlphaFoldDB" id="A0AAE0QU15"/>
<evidence type="ECO:0000256" key="16">
    <source>
        <dbReference type="ARBA" id="ARBA00023140"/>
    </source>
</evidence>
<dbReference type="GO" id="GO:0004525">
    <property type="term" value="F:ribonuclease III activity"/>
    <property type="evidence" value="ECO:0007669"/>
    <property type="project" value="InterPro"/>
</dbReference>
<evidence type="ECO:0000256" key="9">
    <source>
        <dbReference type="ARBA" id="ARBA00022884"/>
    </source>
</evidence>
<keyword evidence="6" id="KW-0255">Endonuclease</keyword>
<dbReference type="PANTHER" id="PTHR16501">
    <property type="entry name" value="TRANSPORT AND GOLGI ORGANIZATION PROTEIN 11"/>
    <property type="match status" value="1"/>
</dbReference>
<organism evidence="26 27">
    <name type="scientific">Hemibagrus guttatus</name>
    <dbReference type="NCBI Taxonomy" id="175788"/>
    <lineage>
        <taxon>Eukaryota</taxon>
        <taxon>Metazoa</taxon>
        <taxon>Chordata</taxon>
        <taxon>Craniata</taxon>
        <taxon>Vertebrata</taxon>
        <taxon>Euteleostomi</taxon>
        <taxon>Actinopterygii</taxon>
        <taxon>Neopterygii</taxon>
        <taxon>Teleostei</taxon>
        <taxon>Ostariophysi</taxon>
        <taxon>Siluriformes</taxon>
        <taxon>Bagridae</taxon>
        <taxon>Hemibagrus</taxon>
    </lineage>
</organism>
<evidence type="ECO:0000259" key="23">
    <source>
        <dbReference type="Pfam" id="PF05644"/>
    </source>
</evidence>
<evidence type="ECO:0000256" key="14">
    <source>
        <dbReference type="ARBA" id="ARBA00023128"/>
    </source>
</evidence>
<evidence type="ECO:0000256" key="5">
    <source>
        <dbReference type="ARBA" id="ARBA00022722"/>
    </source>
</evidence>
<dbReference type="InterPro" id="IPR055189">
    <property type="entry name" value="RM44_endonuclase"/>
</dbReference>
<evidence type="ECO:0000256" key="20">
    <source>
        <dbReference type="ARBA" id="ARBA00059807"/>
    </source>
</evidence>
<feature type="domain" description="Large ribosomal subunit protein mL44 endonuclease" evidence="25">
    <location>
        <begin position="298"/>
        <end position="433"/>
    </location>
</feature>
<keyword evidence="5" id="KW-0540">Nuclease</keyword>
<dbReference type="InterPro" id="IPR008518">
    <property type="entry name" value="Mff/Tango-11"/>
</dbReference>
<evidence type="ECO:0000313" key="26">
    <source>
        <dbReference type="EMBL" id="KAK3531487.1"/>
    </source>
</evidence>
<dbReference type="InterPro" id="IPR039433">
    <property type="entry name" value="Mff-like_dom"/>
</dbReference>
<evidence type="ECO:0000256" key="21">
    <source>
        <dbReference type="ARBA" id="ARBA00083955"/>
    </source>
</evidence>
<evidence type="ECO:0000259" key="25">
    <source>
        <dbReference type="Pfam" id="PF22935"/>
    </source>
</evidence>
<evidence type="ECO:0000256" key="19">
    <source>
        <dbReference type="ARBA" id="ARBA00035187"/>
    </source>
</evidence>
<dbReference type="GO" id="GO:0003725">
    <property type="term" value="F:double-stranded RNA binding"/>
    <property type="evidence" value="ECO:0007669"/>
    <property type="project" value="InterPro"/>
</dbReference>
<keyword evidence="16" id="KW-0576">Peroxisome</keyword>
<comment type="subcellular location">
    <subcellularLocation>
        <location evidence="1">Mitochondrion outer membrane</location>
        <topology evidence="1">Single-pass type IV membrane protein</topology>
    </subcellularLocation>
    <subcellularLocation>
        <location evidence="2">Peroxisome</location>
    </subcellularLocation>
</comment>
<evidence type="ECO:0000256" key="15">
    <source>
        <dbReference type="ARBA" id="ARBA00023136"/>
    </source>
</evidence>
<feature type="compositionally biased region" description="Polar residues" evidence="22">
    <location>
        <begin position="147"/>
        <end position="174"/>
    </location>
</feature>
<feature type="region of interest" description="Disordered" evidence="22">
    <location>
        <begin position="546"/>
        <end position="566"/>
    </location>
</feature>
<evidence type="ECO:0000256" key="4">
    <source>
        <dbReference type="ARBA" id="ARBA00022692"/>
    </source>
</evidence>
<comment type="similarity">
    <text evidence="3">Belongs to the Tango11 family.</text>
</comment>
<keyword evidence="11" id="KW-0689">Ribosomal protein</keyword>
<keyword evidence="17" id="KW-0687">Ribonucleoprotein</keyword>
<keyword evidence="8" id="KW-0378">Hydrolase</keyword>
<dbReference type="Pfam" id="PF22935">
    <property type="entry name" value="RM44_endonuclase"/>
    <property type="match status" value="1"/>
</dbReference>
<evidence type="ECO:0000256" key="3">
    <source>
        <dbReference type="ARBA" id="ARBA00009806"/>
    </source>
</evidence>
<dbReference type="InterPro" id="IPR036389">
    <property type="entry name" value="RNase_III_sf"/>
</dbReference>
<evidence type="ECO:0000256" key="6">
    <source>
        <dbReference type="ARBA" id="ARBA00022759"/>
    </source>
</evidence>
<evidence type="ECO:0000256" key="1">
    <source>
        <dbReference type="ARBA" id="ARBA00004200"/>
    </source>
</evidence>
<protein>
    <recommendedName>
        <fullName evidence="19">Large ribosomal subunit protein mL44</fullName>
    </recommendedName>
    <alternativeName>
        <fullName evidence="21">39S ribosomal protein L44, mitochondrial</fullName>
    </alternativeName>
</protein>
<dbReference type="FunFam" id="1.10.1520.10:FF:000010">
    <property type="entry name" value="39S ribosomal protein L44, mitochondrial"/>
    <property type="match status" value="1"/>
</dbReference>
<evidence type="ECO:0000256" key="8">
    <source>
        <dbReference type="ARBA" id="ARBA00022801"/>
    </source>
</evidence>
<keyword evidence="9" id="KW-0694">RNA-binding</keyword>
<name>A0AAE0QU15_9TELE</name>
<dbReference type="GO" id="GO:0005777">
    <property type="term" value="C:peroxisome"/>
    <property type="evidence" value="ECO:0007669"/>
    <property type="project" value="UniProtKB-SubCell"/>
</dbReference>
<feature type="compositionally biased region" description="Basic and acidic residues" evidence="22">
    <location>
        <begin position="546"/>
        <end position="555"/>
    </location>
</feature>
<keyword evidence="12" id="KW-1133">Transmembrane helix</keyword>
<reference evidence="26" key="1">
    <citation type="submission" date="2023-06" db="EMBL/GenBank/DDBJ databases">
        <title>Male Hemibagrus guttatus genome.</title>
        <authorList>
            <person name="Bian C."/>
        </authorList>
    </citation>
    <scope>NUCLEOTIDE SEQUENCE</scope>
    <source>
        <strain evidence="26">Male_cb2023</strain>
        <tissue evidence="26">Muscle</tissue>
    </source>
</reference>
<evidence type="ECO:0000313" key="27">
    <source>
        <dbReference type="Proteomes" id="UP001274896"/>
    </source>
</evidence>
<dbReference type="InterPro" id="IPR044444">
    <property type="entry name" value="Ribosomal_mL44_DSRM_metazoa"/>
</dbReference>
<evidence type="ECO:0000256" key="17">
    <source>
        <dbReference type="ARBA" id="ARBA00023274"/>
    </source>
</evidence>
<dbReference type="EMBL" id="JAUCMX010000011">
    <property type="protein sequence ID" value="KAK3531487.1"/>
    <property type="molecule type" value="Genomic_DNA"/>
</dbReference>
<keyword evidence="13" id="KW-0175">Coiled coil</keyword>
<evidence type="ECO:0000259" key="24">
    <source>
        <dbReference type="Pfam" id="PF22892"/>
    </source>
</evidence>
<dbReference type="GO" id="GO:0006626">
    <property type="term" value="P:protein targeting to mitochondrion"/>
    <property type="evidence" value="ECO:0007669"/>
    <property type="project" value="TreeGrafter"/>
</dbReference>
<feature type="region of interest" description="Disordered" evidence="22">
    <location>
        <begin position="129"/>
        <end position="184"/>
    </location>
</feature>
<dbReference type="GO" id="GO:0005741">
    <property type="term" value="C:mitochondrial outer membrane"/>
    <property type="evidence" value="ECO:0007669"/>
    <property type="project" value="UniProtKB-SubCell"/>
</dbReference>
<dbReference type="GO" id="GO:0005840">
    <property type="term" value="C:ribosome"/>
    <property type="evidence" value="ECO:0007669"/>
    <property type="project" value="UniProtKB-KW"/>
</dbReference>
<dbReference type="Proteomes" id="UP001274896">
    <property type="component" value="Unassembled WGS sequence"/>
</dbReference>